<evidence type="ECO:0000313" key="42">
    <source>
        <dbReference type="EMBL" id="AJF23126.1"/>
    </source>
</evidence>
<evidence type="ECO:0000256" key="24">
    <source>
        <dbReference type="ARBA" id="ARBA00022840"/>
    </source>
</evidence>
<dbReference type="InterPro" id="IPR009003">
    <property type="entry name" value="Peptidase_S1_PA"/>
</dbReference>
<keyword evidence="17" id="KW-1143">T=pseudo3 icosahedral capsid protein</keyword>
<dbReference type="GO" id="GO:0003724">
    <property type="term" value="F:RNA helicase activity"/>
    <property type="evidence" value="ECO:0007669"/>
    <property type="project" value="InterPro"/>
</dbReference>
<evidence type="ECO:0000256" key="16">
    <source>
        <dbReference type="ARBA" id="ARBA00022695"/>
    </source>
</evidence>
<evidence type="ECO:0000256" key="17">
    <source>
        <dbReference type="ARBA" id="ARBA00022706"/>
    </source>
</evidence>
<dbReference type="Pfam" id="PF00680">
    <property type="entry name" value="RdRP_1"/>
    <property type="match status" value="1"/>
</dbReference>
<keyword evidence="14" id="KW-0645">Protease</keyword>
<dbReference type="Gene3D" id="3.30.70.270">
    <property type="match status" value="2"/>
</dbReference>
<dbReference type="Pfam" id="PF00073">
    <property type="entry name" value="Rhv"/>
    <property type="match status" value="2"/>
</dbReference>
<keyword evidence="21" id="KW-1161">Viral attachment to host cell</keyword>
<dbReference type="GO" id="GO:0019062">
    <property type="term" value="P:virion attachment to host cell"/>
    <property type="evidence" value="ECO:0007669"/>
    <property type="project" value="UniProtKB-KW"/>
</dbReference>
<keyword evidence="6" id="KW-0813">Transport</keyword>
<dbReference type="Gene3D" id="4.10.90.10">
    <property type="entry name" value="Capsid protein VP4 superfamily, Picornavirus"/>
    <property type="match status" value="1"/>
</dbReference>
<dbReference type="GO" id="GO:0003968">
    <property type="term" value="F:RNA-directed RNA polymerase activity"/>
    <property type="evidence" value="ECO:0007669"/>
    <property type="project" value="UniProtKB-KW"/>
</dbReference>
<evidence type="ECO:0000259" key="39">
    <source>
        <dbReference type="PROSITE" id="PS50507"/>
    </source>
</evidence>
<comment type="function">
    <text evidence="1">VP0 precursor is a component of immature procapsids.</text>
</comment>
<keyword evidence="25" id="KW-0946">Virion</keyword>
<dbReference type="InterPro" id="IPR027417">
    <property type="entry name" value="P-loop_NTPase"/>
</dbReference>
<dbReference type="PROSITE" id="PS50507">
    <property type="entry name" value="RDRP_SSRNA_POS"/>
    <property type="match status" value="1"/>
</dbReference>
<evidence type="ECO:0000256" key="12">
    <source>
        <dbReference type="ARBA" id="ARBA00022562"/>
    </source>
</evidence>
<accession>A0A0B5GND3</accession>
<dbReference type="InterPro" id="IPR043128">
    <property type="entry name" value="Rev_trsase/Diguanyl_cyclase"/>
</dbReference>
<evidence type="ECO:0000256" key="5">
    <source>
        <dbReference type="ARBA" id="ARBA00020107"/>
    </source>
</evidence>
<sequence>MESISSSTWCLVDALDAELQEKDLVFNTDMDKQESSDTESDYITPDTETSGLEWDHFTPSVGTDFRHSKIRFQKDSDSDPTVAVVCGETLLKIRIGHLAVKNIVVETIETQSRTTISMEFQGAGASRMENGNTKNDGNHGVINYSFYNTHYQNSMDLSDFAGTSATNYGHDGGNTDNDITSGKWTNLLSAGIGALPQLLPLLADSKTEDVENSDRIDVRQAGTSTLVTQHTVGCRTYGPLPPVKLTSAADEPTLGTPAIERFYTIKLTDWTTTNVAGKLWALPLPGALLKQAQTVFSATARRHYLMNCGWLVQVQVNSTRFHGGALGVFMIPEYSQGANPDNFLSIREVSGEEIQTWWNWHQYFLYPHQIINPRTNSSAEIQVPYVNVAPGTDPTAHAPWTLAVVVLAPLTVSTGATTSLTVTVSVKPEHVRFHGLRLPNTEFEGPPIAQLHPSSGAFYNTAPFYSVPVYGKMVRSSVDFIPAEITDYLQLARIPTLATSHAVTFSSTMPAEPLLTVDVSLSATDLMNTTLGTVSRMFAQYRGSIKVVTCYVGNQMQNVRYLISYTPPGATGPRNVEEAMQGFYQICDTGLNTENQFVIPFISPVDYHYTTSSTATDVTVGGYLNIFQLNVLAVPPGSPSVAQLLVFFAAGEDFEFRAPTTPYMTTQGDPVQPGEIGVSAPQTAANSSEHPNEIPFSYGSMSHSNVKFWWDRFFWVDSFTLNPANASTYNYQQVAEINLTPSYLTDKTPELAFARHATYWRAELEIALLCDKNGTSSVADAALTMVWYPPGSRIPSGNVTPKTGTALSLPNSIRRCGAAPMAVGSGNRPLLLKIPYTSPLSAMPITFCGLDRFTSSTAKVGTAPGSTFGTLLITSDSSALNTPIGPLHLYVRFRDMQLWCPRPGQYTRLSTATTALRLKSIISEPTSVTRHTGASNEELLLQGGDIEPNPGPVFSKVWNDIGKLVSDKCCEGIYDLKNMFQTLTTFSKWHNLFDDEFKAKWLGRIFKAIGIGILTLRAASDPMLAAAAVFLLGGTWTAQICFKLKKYLGTLFKTPAPPIPGLSDHVKRLISQVSIPGTTQSTDGVEIAAEALDDTNPFKSDLLQQWDMQAGPAESVRELNNVFQLAKNAQWALQGLNEIKDWLNAWVRQEQESPEEILKQGLPNLEGFLQLHSNVKCQPAHPMWGECKEYFDKMRKAAAVARPQLLRMLPLMTKSQPALARPEPILVVLRGKPGQGKSVAATFLAQTLSKTLCGSAAYYSMNSSTKYMDGYNQEPVVLVDDLGQATDGADFQHFCQLISIAPFQVNKADLSDKGMVFTSSVIIATTNHPEFRPITLADPEALKRRINFDFHVSAGRAYQDVNGCLDLQRAVQPLRDNPMPNLLHHGTPLLTKECLAFKNIQAPTSQPIGLKEVFDRIMIEHKRRQTCSMQFDEMFLQGPEEEQPERPRLVQTLAAMQQPLRPVSATEIATAIKECFEELGHPNDPPKWQQVVSSLIMVLSFIIMLFSFFYMLNLIFQGPYSGEPQKKPQHKKAKLVDLSYEGPHATNVSMETALMRRNMVRVKCTRWDDGVFYTTGTFVKDRFMLMNWHLFERAKKLQPDYEFDVDNVVALRPTFHGIPSDLVLIQFPDKGRNYRDITHLFATKEECTIQPGITGKGLMMDESPFMFDLKPVLFADKIMVHGQNIPQVLRYQAQTSAGYCGSLVVVDWGTYKRAIGIHCAGAHGVGAAAVITKAGLDALINSEFQGQITDVKPHPFVYTPGKTAYYPTIVHDENTTVEPAALSCRDPRLVEPHLFKQSIMSKHQGNLETGPDAWVRSARLYARIVRSRIPTDVSKRLTIGEAIMGIPGLDPMDMSKSPGWPYIARGARRPDLVEIIQDGQVQLDKVVYAEIVNFLSGDFRNHKFVTFLKDETRPTEKVRAGKTRVIDVASLGHAITGRMLFGRLAAWMHSQNGVELGSAVGADPDSDWTRFASEFKYQNFADVDYSGFDASHTTFSFHCLKVFLKELGFDEVALAFIDSLAISKHIWDDEEYTLIGGLPSGCACTSIFNTILNNIIIRGTVPQLTEHPFQMLAYGDDLIICSYEKFDLFALKEFLAEHSLYKVTPAQKDGDLVWGKLSDMRFLKRSFVSDGAIVRPQMTKENLHNILSWARAGTISEKVISVSMLAVHSGPVVYEELFKPFDGTGVVVPPFALVNENFLDIHFSGQ</sequence>
<keyword evidence="15" id="KW-0808">Transferase</keyword>
<dbReference type="InterPro" id="IPR029053">
    <property type="entry name" value="Viral_coat"/>
</dbReference>
<evidence type="ECO:0000256" key="36">
    <source>
        <dbReference type="ARBA" id="ARBA00045446"/>
    </source>
</evidence>
<dbReference type="InterPro" id="IPR014759">
    <property type="entry name" value="Helicase_SF3_ssRNA_vir"/>
</dbReference>
<dbReference type="Proteomes" id="UP000164447">
    <property type="component" value="Segment"/>
</dbReference>
<evidence type="ECO:0000256" key="35">
    <source>
        <dbReference type="ARBA" id="ARBA00033716"/>
    </source>
</evidence>
<dbReference type="SUPFAM" id="SSF56672">
    <property type="entry name" value="DNA/RNA polymerases"/>
    <property type="match status" value="1"/>
</dbReference>
<keyword evidence="28" id="KW-1182">Viral ion channel</keyword>
<dbReference type="InterPro" id="IPR000605">
    <property type="entry name" value="Helicase_SF3_ssDNA/RNA_vir"/>
</dbReference>
<evidence type="ECO:0000256" key="10">
    <source>
        <dbReference type="ARBA" id="ARBA00022553"/>
    </source>
</evidence>
<dbReference type="EMBL" id="KM396708">
    <property type="protein sequence ID" value="AJF23126.1"/>
    <property type="molecule type" value="Genomic_RNA"/>
</dbReference>
<keyword evidence="26" id="KW-1043">Host membrane</keyword>
<dbReference type="PROSITE" id="PS51218">
    <property type="entry name" value="SF3_HELICASE_2"/>
    <property type="match status" value="1"/>
</dbReference>
<keyword evidence="29" id="KW-0406">Ion transport</keyword>
<dbReference type="InterPro" id="IPR043502">
    <property type="entry name" value="DNA/RNA_pol_sf"/>
</dbReference>
<evidence type="ECO:0000256" key="15">
    <source>
        <dbReference type="ARBA" id="ARBA00022679"/>
    </source>
</evidence>
<dbReference type="InterPro" id="IPR037080">
    <property type="entry name" value="Capsid_VP4_sf_Picornavirus"/>
</dbReference>
<dbReference type="GO" id="GO:0005524">
    <property type="term" value="F:ATP binding"/>
    <property type="evidence" value="ECO:0007669"/>
    <property type="project" value="UniProtKB-KW"/>
</dbReference>
<comment type="function">
    <text evidence="36">Replicates the genomic and antigenomic RNAs by recognizing replications specific signals. Performs VPg uridylylation.</text>
</comment>
<feature type="region of interest" description="Disordered" evidence="38">
    <location>
        <begin position="26"/>
        <end position="49"/>
    </location>
</feature>
<evidence type="ECO:0000256" key="32">
    <source>
        <dbReference type="ARBA" id="ARBA00023288"/>
    </source>
</evidence>
<dbReference type="InterPro" id="IPR033703">
    <property type="entry name" value="Rhv-like"/>
</dbReference>
<evidence type="ECO:0000256" key="6">
    <source>
        <dbReference type="ARBA" id="ARBA00022448"/>
    </source>
</evidence>
<keyword evidence="19" id="KW-0547">Nucleotide-binding</keyword>
<dbReference type="InterPro" id="IPR000199">
    <property type="entry name" value="Peptidase_C3A/C3B_picornavir"/>
</dbReference>
<keyword evidence="32" id="KW-0449">Lipoprotein</keyword>
<dbReference type="InterPro" id="IPR007094">
    <property type="entry name" value="RNA-dir_pol_PSvirus"/>
</dbReference>
<evidence type="ECO:0000256" key="11">
    <source>
        <dbReference type="ARBA" id="ARBA00022561"/>
    </source>
</evidence>
<dbReference type="PROSITE" id="PS51874">
    <property type="entry name" value="PCV_3C_PRO"/>
    <property type="match status" value="1"/>
</dbReference>
<evidence type="ECO:0000256" key="27">
    <source>
        <dbReference type="ARBA" id="ARBA00022953"/>
    </source>
</evidence>
<evidence type="ECO:0000256" key="37">
    <source>
        <dbReference type="ARBA" id="ARBA00047984"/>
    </source>
</evidence>
<dbReference type="GO" id="GO:0005198">
    <property type="term" value="F:structural molecule activity"/>
    <property type="evidence" value="ECO:0007669"/>
    <property type="project" value="InterPro"/>
</dbReference>
<dbReference type="GO" id="GO:0004197">
    <property type="term" value="F:cysteine-type endopeptidase activity"/>
    <property type="evidence" value="ECO:0007669"/>
    <property type="project" value="InterPro"/>
</dbReference>
<dbReference type="Gene3D" id="1.20.960.20">
    <property type="match status" value="1"/>
</dbReference>
<dbReference type="Pfam" id="PF00910">
    <property type="entry name" value="RNA_helicase"/>
    <property type="match status" value="1"/>
</dbReference>
<dbReference type="InterPro" id="IPR044067">
    <property type="entry name" value="PCV_3C_PRO"/>
</dbReference>
<keyword evidence="10" id="KW-0597">Phosphoprotein</keyword>
<evidence type="ECO:0000256" key="7">
    <source>
        <dbReference type="ARBA" id="ARBA00022484"/>
    </source>
</evidence>
<feature type="domain" description="Peptidase C3" evidence="41">
    <location>
        <begin position="1545"/>
        <end position="1736"/>
    </location>
</feature>
<dbReference type="SUPFAM" id="SSF50494">
    <property type="entry name" value="Trypsin-like serine proteases"/>
    <property type="match status" value="1"/>
</dbReference>
<evidence type="ECO:0000256" key="34">
    <source>
        <dbReference type="ARBA" id="ARBA00023303"/>
    </source>
</evidence>
<dbReference type="InterPro" id="IPR043504">
    <property type="entry name" value="Peptidase_S1_PA_chymotrypsin"/>
</dbReference>
<evidence type="ECO:0000256" key="13">
    <source>
        <dbReference type="ARBA" id="ARBA00022581"/>
    </source>
</evidence>
<keyword evidence="30" id="KW-0472">Membrane</keyword>
<dbReference type="KEGG" id="vg:22976171"/>
<evidence type="ECO:0000256" key="9">
    <source>
        <dbReference type="ARBA" id="ARBA00022520"/>
    </source>
</evidence>
<dbReference type="RefSeq" id="YP_009118270.1">
    <property type="nucleotide sequence ID" value="NC_026316.1"/>
</dbReference>
<keyword evidence="20" id="KW-0378">Hydrolase</keyword>
<evidence type="ECO:0000256" key="29">
    <source>
        <dbReference type="ARBA" id="ARBA00023065"/>
    </source>
</evidence>
<keyword evidence="43" id="KW-1185">Reference proteome</keyword>
<dbReference type="GO" id="GO:0006351">
    <property type="term" value="P:DNA-templated transcription"/>
    <property type="evidence" value="ECO:0007669"/>
    <property type="project" value="InterPro"/>
</dbReference>
<dbReference type="SUPFAM" id="SSF88633">
    <property type="entry name" value="Positive stranded ssRNA viruses"/>
    <property type="match status" value="2"/>
</dbReference>
<dbReference type="InterPro" id="IPR015031">
    <property type="entry name" value="Capsid_VP4_Picornavir"/>
</dbReference>
<evidence type="ECO:0000256" key="22">
    <source>
        <dbReference type="ARBA" id="ARBA00022806"/>
    </source>
</evidence>
<keyword evidence="33" id="KW-1160">Virus entry into host cell</keyword>
<keyword evidence="27" id="KW-0693">Viral RNA replication</keyword>
<evidence type="ECO:0000256" key="1">
    <source>
        <dbReference type="ARBA" id="ARBA00002982"/>
    </source>
</evidence>
<evidence type="ECO:0000256" key="23">
    <source>
        <dbReference type="ARBA" id="ARBA00022807"/>
    </source>
</evidence>
<dbReference type="InterPro" id="IPR004004">
    <property type="entry name" value="Helic/Pol/Pept_Calicivir-typ"/>
</dbReference>
<evidence type="ECO:0000256" key="38">
    <source>
        <dbReference type="SAM" id="MobiDB-lite"/>
    </source>
</evidence>
<evidence type="ECO:0000256" key="30">
    <source>
        <dbReference type="ARBA" id="ARBA00023136"/>
    </source>
</evidence>
<dbReference type="GO" id="GO:0034220">
    <property type="term" value="P:monoatomic ion transmembrane transport"/>
    <property type="evidence" value="ECO:0007669"/>
    <property type="project" value="UniProtKB-KW"/>
</dbReference>
<keyword evidence="18" id="KW-0519">Myristate</keyword>
<dbReference type="InterPro" id="IPR001205">
    <property type="entry name" value="RNA-dir_pol_C"/>
</dbReference>
<evidence type="ECO:0000256" key="3">
    <source>
        <dbReference type="ARBA" id="ARBA00004307"/>
    </source>
</evidence>
<evidence type="ECO:0000259" key="41">
    <source>
        <dbReference type="PROSITE" id="PS51874"/>
    </source>
</evidence>
<comment type="catalytic activity">
    <reaction evidence="37">
        <text>ATP + H2O = ADP + phosphate + H(+)</text>
        <dbReference type="Rhea" id="RHEA:13065"/>
        <dbReference type="ChEBI" id="CHEBI:15377"/>
        <dbReference type="ChEBI" id="CHEBI:15378"/>
        <dbReference type="ChEBI" id="CHEBI:30616"/>
        <dbReference type="ChEBI" id="CHEBI:43474"/>
        <dbReference type="ChEBI" id="CHEBI:456216"/>
        <dbReference type="EC" id="3.6.4.13"/>
    </reaction>
</comment>
<comment type="subcellular location">
    <subcellularLocation>
        <location evidence="2">Host cytoplasmic vesicle membrane</location>
        <topology evidence="2">Peripheral membrane protein</topology>
        <orientation evidence="2">Cytoplasmic side</orientation>
    </subcellularLocation>
    <subcellularLocation>
        <location evidence="3">Host nucleus</location>
        <location evidence="3">Host nucleolus</location>
    </subcellularLocation>
    <subcellularLocation>
        <location evidence="4">Virion</location>
    </subcellularLocation>
</comment>
<organism evidence="42 43">
    <name type="scientific">malagasivirus B1</name>
    <dbReference type="NCBI Taxonomy" id="1603964"/>
    <lineage>
        <taxon>Viruses</taxon>
        <taxon>Riboviria</taxon>
        <taxon>Orthornavirae</taxon>
        <taxon>Pisuviricota</taxon>
        <taxon>Pisoniviricetes</taxon>
        <taxon>Picornavirales</taxon>
        <taxon>Picornaviridae</taxon>
        <taxon>Caphthovirinae</taxon>
        <taxon>Malagasivirus</taxon>
        <taxon>Malagasivirus betalesa</taxon>
        <taxon>Malagasivirus B</taxon>
    </lineage>
</organism>
<protein>
    <recommendedName>
        <fullName evidence="5">Genome polyprotein</fullName>
    </recommendedName>
</protein>
<dbReference type="GO" id="GO:0006508">
    <property type="term" value="P:proteolysis"/>
    <property type="evidence" value="ECO:0007669"/>
    <property type="project" value="UniProtKB-KW"/>
</dbReference>
<name>A0A0B5GND3_9PICO</name>
<feature type="compositionally biased region" description="Basic and acidic residues" evidence="38">
    <location>
        <begin position="26"/>
        <end position="35"/>
    </location>
</feature>
<dbReference type="CDD" id="cd00205">
    <property type="entry name" value="rhv_like"/>
    <property type="match status" value="3"/>
</dbReference>
<evidence type="ECO:0000256" key="21">
    <source>
        <dbReference type="ARBA" id="ARBA00022804"/>
    </source>
</evidence>
<evidence type="ECO:0000256" key="19">
    <source>
        <dbReference type="ARBA" id="ARBA00022741"/>
    </source>
</evidence>
<evidence type="ECO:0000256" key="20">
    <source>
        <dbReference type="ARBA" id="ARBA00022801"/>
    </source>
</evidence>
<dbReference type="GO" id="GO:0003723">
    <property type="term" value="F:RNA binding"/>
    <property type="evidence" value="ECO:0007669"/>
    <property type="project" value="InterPro"/>
</dbReference>
<keyword evidence="16" id="KW-0548">Nucleotidyltransferase</keyword>
<keyword evidence="23" id="KW-0788">Thiol protease</keyword>
<evidence type="ECO:0000256" key="4">
    <source>
        <dbReference type="ARBA" id="ARBA00004328"/>
    </source>
</evidence>
<evidence type="ECO:0000256" key="26">
    <source>
        <dbReference type="ARBA" id="ARBA00022870"/>
    </source>
</evidence>
<evidence type="ECO:0000259" key="40">
    <source>
        <dbReference type="PROSITE" id="PS51218"/>
    </source>
</evidence>
<proteinExistence type="predicted"/>
<keyword evidence="7" id="KW-0696">RNA-directed RNA polymerase</keyword>
<dbReference type="GeneID" id="22976171"/>
<evidence type="ECO:0000256" key="8">
    <source>
        <dbReference type="ARBA" id="ARBA00022488"/>
    </source>
</evidence>
<dbReference type="GO" id="GO:0042025">
    <property type="term" value="C:host cell nucleus"/>
    <property type="evidence" value="ECO:0007669"/>
    <property type="project" value="UniProtKB-SubCell"/>
</dbReference>
<dbReference type="Pfam" id="PF00548">
    <property type="entry name" value="Peptidase_C3"/>
    <property type="match status" value="1"/>
</dbReference>
<dbReference type="GO" id="GO:0039694">
    <property type="term" value="P:viral RNA genome replication"/>
    <property type="evidence" value="ECO:0007669"/>
    <property type="project" value="InterPro"/>
</dbReference>
<keyword evidence="12" id="KW-1048">Host nucleus</keyword>
<dbReference type="GO" id="GO:0046718">
    <property type="term" value="P:symbiont entry into host cell"/>
    <property type="evidence" value="ECO:0007669"/>
    <property type="project" value="UniProtKB-KW"/>
</dbReference>
<keyword evidence="8" id="KW-1036">Host cytoplasmic vesicle</keyword>
<reference evidence="42 43" key="1">
    <citation type="journal article" date="2015" name="J. Virol.">
        <title>Species-specific transmission of novel picornaviruses in lemurs.</title>
        <authorList>
            <person name="Lim E.S."/>
            <person name="Deem S.L."/>
            <person name="Porton I.J."/>
            <person name="Cao S."/>
            <person name="Wang D."/>
        </authorList>
    </citation>
    <scope>NUCLEOTIDE SEQUENCE [LARGE SCALE GENOMIC DNA]</scope>
    <source>
        <strain evidence="42">Nai108015/2012</strain>
    </source>
</reference>
<dbReference type="Gene3D" id="2.60.120.20">
    <property type="match status" value="3"/>
</dbReference>
<keyword evidence="13" id="KW-0945">Host-virus interaction</keyword>
<dbReference type="PRINTS" id="PR00918">
    <property type="entry name" value="CALICVIRUSNS"/>
</dbReference>
<evidence type="ECO:0000313" key="43">
    <source>
        <dbReference type="Proteomes" id="UP000164447"/>
    </source>
</evidence>
<evidence type="ECO:0000256" key="18">
    <source>
        <dbReference type="ARBA" id="ARBA00022707"/>
    </source>
</evidence>
<dbReference type="InterPro" id="IPR001676">
    <property type="entry name" value="Picornavirus_capsid"/>
</dbReference>
<dbReference type="GO" id="GO:0015267">
    <property type="term" value="F:channel activity"/>
    <property type="evidence" value="ECO:0007669"/>
    <property type="project" value="UniProtKB-KW"/>
</dbReference>
<dbReference type="CDD" id="cd23193">
    <property type="entry name" value="ps-ssRNA_Picornaviridae"/>
    <property type="match status" value="1"/>
</dbReference>
<keyword evidence="11" id="KW-0167">Capsid protein</keyword>
<evidence type="ECO:0000256" key="33">
    <source>
        <dbReference type="ARBA" id="ARBA00023296"/>
    </source>
</evidence>
<keyword evidence="31" id="KW-1035">Host cytoplasm</keyword>
<dbReference type="GO" id="GO:0039618">
    <property type="term" value="C:T=pseudo3 icosahedral viral capsid"/>
    <property type="evidence" value="ECO:0007669"/>
    <property type="project" value="UniProtKB-KW"/>
</dbReference>
<evidence type="ECO:0000256" key="28">
    <source>
        <dbReference type="ARBA" id="ARBA00023039"/>
    </source>
</evidence>
<feature type="domain" description="SF3 helicase" evidence="40">
    <location>
        <begin position="1204"/>
        <end position="1367"/>
    </location>
</feature>
<dbReference type="Gene3D" id="2.40.10.10">
    <property type="entry name" value="Trypsin-like serine proteases"/>
    <property type="match status" value="1"/>
</dbReference>
<comment type="function">
    <text evidence="35">Lies on the inner surface of the capsid shell. After binding to the host receptor, the capsid undergoes conformational changes. Capsid protein VP4 is released, capsid protein VP1 N-terminus is externalized, and together, they shape a pore in the host membrane through which the viral genome is translocated into the host cell cytoplasm. After genome has been released, the channel shrinks.</text>
</comment>
<evidence type="ECO:0000256" key="31">
    <source>
        <dbReference type="ARBA" id="ARBA00023200"/>
    </source>
</evidence>
<keyword evidence="22" id="KW-0347">Helicase</keyword>
<feature type="domain" description="RdRp catalytic" evidence="39">
    <location>
        <begin position="1978"/>
        <end position="2090"/>
    </location>
</feature>
<evidence type="ECO:0000256" key="25">
    <source>
        <dbReference type="ARBA" id="ARBA00022844"/>
    </source>
</evidence>
<dbReference type="Pfam" id="PF08935">
    <property type="entry name" value="VP4_2"/>
    <property type="match status" value="1"/>
</dbReference>
<keyword evidence="34" id="KW-0407">Ion channel</keyword>
<evidence type="ECO:0000256" key="2">
    <source>
        <dbReference type="ARBA" id="ARBA00004295"/>
    </source>
</evidence>
<keyword evidence="9" id="KW-0191">Covalent protein-RNA linkage</keyword>
<dbReference type="GO" id="GO:0044162">
    <property type="term" value="C:host cell cytoplasmic vesicle membrane"/>
    <property type="evidence" value="ECO:0007669"/>
    <property type="project" value="UniProtKB-SubCell"/>
</dbReference>
<dbReference type="InterPro" id="IPR059138">
    <property type="entry name" value="Pico_VP1"/>
</dbReference>
<keyword evidence="24" id="KW-0067">ATP-binding</keyword>
<dbReference type="Pfam" id="PF22663">
    <property type="entry name" value="Rhv_5"/>
    <property type="match status" value="1"/>
</dbReference>
<evidence type="ECO:0000256" key="14">
    <source>
        <dbReference type="ARBA" id="ARBA00022670"/>
    </source>
</evidence>
<dbReference type="SUPFAM" id="SSF52540">
    <property type="entry name" value="P-loop containing nucleoside triphosphate hydrolases"/>
    <property type="match status" value="1"/>
</dbReference>